<reference evidence="7" key="1">
    <citation type="submission" date="2021-04" db="EMBL/GenBank/DDBJ databases">
        <title>Genome sequence of Woronichinia naegeliana from Washington state freshwater lake bloom.</title>
        <authorList>
            <person name="Dreher T.W."/>
        </authorList>
    </citation>
    <scope>NUCLEOTIDE SEQUENCE</scope>
    <source>
        <strain evidence="7">WA131</strain>
    </source>
</reference>
<keyword evidence="2" id="KW-0042">Antenna complex</keyword>
<gene>
    <name evidence="7" type="ORF">KA717_11400</name>
</gene>
<dbReference type="Proteomes" id="UP001065613">
    <property type="component" value="Chromosome"/>
</dbReference>
<dbReference type="GO" id="GO:0030089">
    <property type="term" value="C:phycobilisome"/>
    <property type="evidence" value="ECO:0007669"/>
    <property type="project" value="UniProtKB-KW"/>
</dbReference>
<evidence type="ECO:0000256" key="3">
    <source>
        <dbReference type="ARBA" id="ARBA00022738"/>
    </source>
</evidence>
<feature type="domain" description="CpcD-like" evidence="6">
    <location>
        <begin position="11"/>
        <end position="69"/>
    </location>
</feature>
<keyword evidence="3" id="KW-0605">Phycobilisome</keyword>
<keyword evidence="4" id="KW-0793">Thylakoid</keyword>
<evidence type="ECO:0000313" key="7">
    <source>
        <dbReference type="EMBL" id="UXE63204.1"/>
    </source>
</evidence>
<organism evidence="7">
    <name type="scientific">Woronichinia naegeliana WA131</name>
    <dbReference type="NCBI Taxonomy" id="2824559"/>
    <lineage>
        <taxon>Bacteria</taxon>
        <taxon>Bacillati</taxon>
        <taxon>Cyanobacteriota</taxon>
        <taxon>Cyanophyceae</taxon>
        <taxon>Synechococcales</taxon>
        <taxon>Coelosphaeriaceae</taxon>
        <taxon>Woronichinia</taxon>
    </lineage>
</organism>
<evidence type="ECO:0000259" key="6">
    <source>
        <dbReference type="SMART" id="SM01094"/>
    </source>
</evidence>
<evidence type="ECO:0000256" key="2">
    <source>
        <dbReference type="ARBA" id="ARBA00022549"/>
    </source>
</evidence>
<name>A0A977PXU9_9CYAN</name>
<dbReference type="EMBL" id="CP073041">
    <property type="protein sequence ID" value="UXE63204.1"/>
    <property type="molecule type" value="Genomic_DNA"/>
</dbReference>
<sequence>MLGQLAGAASNRLFVYEVSGLRQTEESGNNAYDFRRSGSVFMKVPYARMNEEMRRITRLGGTIVSIKPYTAEEA</sequence>
<dbReference type="Pfam" id="PF01383">
    <property type="entry name" value="CpcD"/>
    <property type="match status" value="1"/>
</dbReference>
<dbReference type="InterPro" id="IPR008213">
    <property type="entry name" value="CpcD-like_dom"/>
</dbReference>
<proteinExistence type="predicted"/>
<dbReference type="SMART" id="SM01094">
    <property type="entry name" value="CpcD"/>
    <property type="match status" value="1"/>
</dbReference>
<evidence type="ECO:0000256" key="1">
    <source>
        <dbReference type="ARBA" id="ARBA00004445"/>
    </source>
</evidence>
<dbReference type="AlphaFoldDB" id="A0A977PXU9"/>
<protein>
    <submittedName>
        <fullName evidence="7">Phycobilisome linker polypeptide</fullName>
    </submittedName>
</protein>
<comment type="subcellular location">
    <subcellularLocation>
        <location evidence="1">Cellular thylakoid membrane</location>
        <topology evidence="1">Peripheral membrane protein</topology>
        <orientation evidence="1">Cytoplasmic side</orientation>
    </subcellularLocation>
</comment>
<evidence type="ECO:0000256" key="4">
    <source>
        <dbReference type="ARBA" id="ARBA00023078"/>
    </source>
</evidence>
<evidence type="ECO:0000256" key="5">
    <source>
        <dbReference type="ARBA" id="ARBA00023136"/>
    </source>
</evidence>
<keyword evidence="5" id="KW-0472">Membrane</keyword>
<accession>A0A977PXU9</accession>
<dbReference type="GO" id="GO:0031676">
    <property type="term" value="C:plasma membrane-derived thylakoid membrane"/>
    <property type="evidence" value="ECO:0007669"/>
    <property type="project" value="UniProtKB-SubCell"/>
</dbReference>
<dbReference type="KEGG" id="wna:KA717_11400"/>